<protein>
    <recommendedName>
        <fullName evidence="3">glucose-6-phosphate 1-epimerase</fullName>
        <ecNumber evidence="3">5.1.3.15</ecNumber>
    </recommendedName>
</protein>
<evidence type="ECO:0000313" key="6">
    <source>
        <dbReference type="EMBL" id="KAI3432413.1"/>
    </source>
</evidence>
<dbReference type="OrthoDB" id="1659429at2759"/>
<dbReference type="EC" id="5.1.3.15" evidence="3"/>
<dbReference type="Proteomes" id="UP001055712">
    <property type="component" value="Unassembled WGS sequence"/>
</dbReference>
<evidence type="ECO:0000256" key="2">
    <source>
        <dbReference type="ARBA" id="ARBA00005866"/>
    </source>
</evidence>
<dbReference type="Pfam" id="PF01263">
    <property type="entry name" value="Aldose_epim"/>
    <property type="match status" value="1"/>
</dbReference>
<comment type="similarity">
    <text evidence="2">Belongs to the glucose-6-phosphate 1-epimerase family.</text>
</comment>
<dbReference type="SUPFAM" id="SSF74650">
    <property type="entry name" value="Galactose mutarotase-like"/>
    <property type="match status" value="1"/>
</dbReference>
<keyword evidence="7" id="KW-1185">Reference proteome</keyword>
<dbReference type="Gene3D" id="2.70.98.10">
    <property type="match status" value="1"/>
</dbReference>
<dbReference type="AlphaFoldDB" id="A0A9D4YY67"/>
<dbReference type="CDD" id="cd09020">
    <property type="entry name" value="D-hex-6-P-epi_like"/>
    <property type="match status" value="1"/>
</dbReference>
<comment type="caution">
    <text evidence="6">The sequence shown here is derived from an EMBL/GenBank/DDBJ whole genome shotgun (WGS) entry which is preliminary data.</text>
</comment>
<keyword evidence="4" id="KW-0413">Isomerase</keyword>
<evidence type="ECO:0000313" key="7">
    <source>
        <dbReference type="Proteomes" id="UP001055712"/>
    </source>
</evidence>
<sequence>MRPRCAPVAGLGTQQRSFRAPRARTGPGHTNSRAARHHQIVTAAAAADTDIAALNDQFGIPGRVEVVAGLGGLPTVQLKHACGASAEVTLFGACVTSWKQASGDEVLFMRPDALQILAGPDPKSKPISGGIPHCFPQFGPSAAMQQHGFARNSDWSIAATSADPQPDDQDPEVTLVLRDNEYTRKMWPHAFEVAYSVSLHGELLQADMRVQNTGDKPFEFTAALHSYIEVSDVAEAKVRGLKGLEYLDKVADPSNPTKKKEEREEVTFDGPTDSVYLKARDYVELDVGTGAAVTVTTNKWSDVVVWSPWTAMPDCYRQFVCVESAQFSTPVSLKPGEFWRSQAEWSVMDL</sequence>
<dbReference type="GO" id="GO:0005737">
    <property type="term" value="C:cytoplasm"/>
    <property type="evidence" value="ECO:0007669"/>
    <property type="project" value="TreeGrafter"/>
</dbReference>
<reference evidence="6" key="1">
    <citation type="journal article" date="2019" name="Plant J.">
        <title>Chlorella vulgaris genome assembly and annotation reveals the molecular basis for metabolic acclimation to high light conditions.</title>
        <authorList>
            <person name="Cecchin M."/>
            <person name="Marcolungo L."/>
            <person name="Rossato M."/>
            <person name="Girolomoni L."/>
            <person name="Cosentino E."/>
            <person name="Cuine S."/>
            <person name="Li-Beisson Y."/>
            <person name="Delledonne M."/>
            <person name="Ballottari M."/>
        </authorList>
    </citation>
    <scope>NUCLEOTIDE SEQUENCE</scope>
    <source>
        <strain evidence="6">211/11P</strain>
    </source>
</reference>
<dbReference type="InterPro" id="IPR008183">
    <property type="entry name" value="Aldose_1/G6P_1-epimerase"/>
</dbReference>
<dbReference type="PANTHER" id="PTHR11122:SF39">
    <property type="entry name" value="GLUCOSE-6-PHOSPHATE 1-EPIMERASE"/>
    <property type="match status" value="1"/>
</dbReference>
<dbReference type="GO" id="GO:0030246">
    <property type="term" value="F:carbohydrate binding"/>
    <property type="evidence" value="ECO:0007669"/>
    <property type="project" value="InterPro"/>
</dbReference>
<reference evidence="6" key="2">
    <citation type="submission" date="2020-11" db="EMBL/GenBank/DDBJ databases">
        <authorList>
            <person name="Cecchin M."/>
            <person name="Marcolungo L."/>
            <person name="Rossato M."/>
            <person name="Girolomoni L."/>
            <person name="Cosentino E."/>
            <person name="Cuine S."/>
            <person name="Li-Beisson Y."/>
            <person name="Delledonne M."/>
            <person name="Ballottari M."/>
        </authorList>
    </citation>
    <scope>NUCLEOTIDE SEQUENCE</scope>
    <source>
        <strain evidence="6">211/11P</strain>
        <tissue evidence="6">Whole cell</tissue>
    </source>
</reference>
<dbReference type="PANTHER" id="PTHR11122">
    <property type="entry name" value="APOSPORY-ASSOCIATED PROTEIN C-RELATED"/>
    <property type="match status" value="1"/>
</dbReference>
<evidence type="ECO:0000256" key="4">
    <source>
        <dbReference type="ARBA" id="ARBA00023235"/>
    </source>
</evidence>
<proteinExistence type="inferred from homology"/>
<feature type="region of interest" description="Disordered" evidence="5">
    <location>
        <begin position="1"/>
        <end position="33"/>
    </location>
</feature>
<gene>
    <name evidence="6" type="ORF">D9Q98_003967</name>
</gene>
<evidence type="ECO:0000256" key="5">
    <source>
        <dbReference type="SAM" id="MobiDB-lite"/>
    </source>
</evidence>
<organism evidence="6 7">
    <name type="scientific">Chlorella vulgaris</name>
    <name type="common">Green alga</name>
    <dbReference type="NCBI Taxonomy" id="3077"/>
    <lineage>
        <taxon>Eukaryota</taxon>
        <taxon>Viridiplantae</taxon>
        <taxon>Chlorophyta</taxon>
        <taxon>core chlorophytes</taxon>
        <taxon>Trebouxiophyceae</taxon>
        <taxon>Chlorellales</taxon>
        <taxon>Chlorellaceae</taxon>
        <taxon>Chlorella clade</taxon>
        <taxon>Chlorella</taxon>
    </lineage>
</organism>
<dbReference type="EMBL" id="SIDB01000005">
    <property type="protein sequence ID" value="KAI3432413.1"/>
    <property type="molecule type" value="Genomic_DNA"/>
</dbReference>
<dbReference type="InterPro" id="IPR025532">
    <property type="entry name" value="G6P_1-epimerase"/>
</dbReference>
<comment type="catalytic activity">
    <reaction evidence="1">
        <text>alpha-D-glucose 6-phosphate = beta-D-glucose 6-phosphate</text>
        <dbReference type="Rhea" id="RHEA:16249"/>
        <dbReference type="ChEBI" id="CHEBI:58225"/>
        <dbReference type="ChEBI" id="CHEBI:58247"/>
        <dbReference type="EC" id="5.1.3.15"/>
    </reaction>
</comment>
<dbReference type="GO" id="GO:0005975">
    <property type="term" value="P:carbohydrate metabolic process"/>
    <property type="evidence" value="ECO:0007669"/>
    <property type="project" value="InterPro"/>
</dbReference>
<accession>A0A9D4YY67</accession>
<evidence type="ECO:0000256" key="3">
    <source>
        <dbReference type="ARBA" id="ARBA00012083"/>
    </source>
</evidence>
<dbReference type="InterPro" id="IPR011013">
    <property type="entry name" value="Gal_mutarotase_sf_dom"/>
</dbReference>
<name>A0A9D4YY67_CHLVU</name>
<dbReference type="GO" id="GO:0047938">
    <property type="term" value="F:glucose-6-phosphate 1-epimerase activity"/>
    <property type="evidence" value="ECO:0007669"/>
    <property type="project" value="UniProtKB-EC"/>
</dbReference>
<evidence type="ECO:0000256" key="1">
    <source>
        <dbReference type="ARBA" id="ARBA00001096"/>
    </source>
</evidence>
<dbReference type="InterPro" id="IPR014718">
    <property type="entry name" value="GH-type_carb-bd"/>
</dbReference>